<evidence type="ECO:0000256" key="7">
    <source>
        <dbReference type="SAM" id="Coils"/>
    </source>
</evidence>
<evidence type="ECO:0000256" key="4">
    <source>
        <dbReference type="ARBA" id="ARBA00022692"/>
    </source>
</evidence>
<dbReference type="EMBL" id="VSSQ01001126">
    <property type="protein sequence ID" value="MPM05373.1"/>
    <property type="molecule type" value="Genomic_DNA"/>
</dbReference>
<comment type="subcellular location">
    <subcellularLocation>
        <location evidence="1">Cell membrane</location>
        <topology evidence="1">Multi-pass membrane protein</topology>
    </subcellularLocation>
</comment>
<dbReference type="Gene3D" id="2.30.30.60">
    <property type="match status" value="1"/>
</dbReference>
<dbReference type="SUPFAM" id="SSF50182">
    <property type="entry name" value="Sm-like ribonucleoproteins"/>
    <property type="match status" value="1"/>
</dbReference>
<keyword evidence="7" id="KW-0175">Coiled coil</keyword>
<protein>
    <submittedName>
        <fullName evidence="12">Uncharacterized protein</fullName>
    </submittedName>
</protein>
<feature type="compositionally biased region" description="Low complexity" evidence="8">
    <location>
        <begin position="33"/>
        <end position="47"/>
    </location>
</feature>
<feature type="region of interest" description="Disordered" evidence="8">
    <location>
        <begin position="33"/>
        <end position="74"/>
    </location>
</feature>
<keyword evidence="4 9" id="KW-0812">Transmembrane</keyword>
<dbReference type="SUPFAM" id="SSF82861">
    <property type="entry name" value="Mechanosensitive channel protein MscS (YggB), transmembrane region"/>
    <property type="match status" value="1"/>
</dbReference>
<feature type="domain" description="Mechanosensitive ion channel MscS" evidence="10">
    <location>
        <begin position="595"/>
        <end position="661"/>
    </location>
</feature>
<keyword evidence="6 9" id="KW-0472">Membrane</keyword>
<dbReference type="InterPro" id="IPR006685">
    <property type="entry name" value="MscS_channel_2nd"/>
</dbReference>
<name>A0A644WT76_9ZZZZ</name>
<evidence type="ECO:0000256" key="1">
    <source>
        <dbReference type="ARBA" id="ARBA00004651"/>
    </source>
</evidence>
<dbReference type="InterPro" id="IPR011014">
    <property type="entry name" value="MscS_channel_TM-2"/>
</dbReference>
<feature type="transmembrane region" description="Helical" evidence="9">
    <location>
        <begin position="586"/>
        <end position="607"/>
    </location>
</feature>
<evidence type="ECO:0000256" key="5">
    <source>
        <dbReference type="ARBA" id="ARBA00022989"/>
    </source>
</evidence>
<proteinExistence type="inferred from homology"/>
<feature type="coiled-coil region" evidence="7">
    <location>
        <begin position="284"/>
        <end position="369"/>
    </location>
</feature>
<comment type="similarity">
    <text evidence="2">Belongs to the MscS (TC 1.A.23) family.</text>
</comment>
<dbReference type="SUPFAM" id="SSF82689">
    <property type="entry name" value="Mechanosensitive channel protein MscS (YggB), C-terminal domain"/>
    <property type="match status" value="1"/>
</dbReference>
<keyword evidence="5 9" id="KW-1133">Transmembrane helix</keyword>
<keyword evidence="3" id="KW-1003">Cell membrane</keyword>
<dbReference type="PANTHER" id="PTHR30347">
    <property type="entry name" value="POTASSIUM CHANNEL RELATED"/>
    <property type="match status" value="1"/>
</dbReference>
<feature type="domain" description="Mechanosensitive ion channel MscS C-terminal" evidence="11">
    <location>
        <begin position="670"/>
        <end position="752"/>
    </location>
</feature>
<dbReference type="AlphaFoldDB" id="A0A644WT76"/>
<evidence type="ECO:0000259" key="10">
    <source>
        <dbReference type="Pfam" id="PF00924"/>
    </source>
</evidence>
<feature type="transmembrane region" description="Helical" evidence="9">
    <location>
        <begin position="511"/>
        <end position="532"/>
    </location>
</feature>
<evidence type="ECO:0000259" key="11">
    <source>
        <dbReference type="Pfam" id="PF21082"/>
    </source>
</evidence>
<feature type="coiled-coil region" evidence="7">
    <location>
        <begin position="393"/>
        <end position="427"/>
    </location>
</feature>
<accession>A0A644WT76</accession>
<organism evidence="12">
    <name type="scientific">bioreactor metagenome</name>
    <dbReference type="NCBI Taxonomy" id="1076179"/>
    <lineage>
        <taxon>unclassified sequences</taxon>
        <taxon>metagenomes</taxon>
        <taxon>ecological metagenomes</taxon>
    </lineage>
</organism>
<dbReference type="Gene3D" id="3.30.70.100">
    <property type="match status" value="1"/>
</dbReference>
<dbReference type="PANTHER" id="PTHR30347:SF1">
    <property type="entry name" value="MECHANOSENSITIVE CHANNEL MSCK"/>
    <property type="match status" value="1"/>
</dbReference>
<feature type="transmembrane region" description="Helical" evidence="9">
    <location>
        <begin position="553"/>
        <end position="580"/>
    </location>
</feature>
<evidence type="ECO:0000256" key="9">
    <source>
        <dbReference type="SAM" id="Phobius"/>
    </source>
</evidence>
<dbReference type="InterPro" id="IPR023408">
    <property type="entry name" value="MscS_beta-dom_sf"/>
</dbReference>
<dbReference type="InterPro" id="IPR010920">
    <property type="entry name" value="LSM_dom_sf"/>
</dbReference>
<evidence type="ECO:0000256" key="8">
    <source>
        <dbReference type="SAM" id="MobiDB-lite"/>
    </source>
</evidence>
<comment type="caution">
    <text evidence="12">The sequence shown here is derived from an EMBL/GenBank/DDBJ whole genome shotgun (WGS) entry which is preliminary data.</text>
</comment>
<evidence type="ECO:0000256" key="3">
    <source>
        <dbReference type="ARBA" id="ARBA00022475"/>
    </source>
</evidence>
<sequence length="789" mass="88478">MKKNDTRPFLLSAALIVIFAFLALASLPPAVHAADPAPQAASGAPAGEEAKPSSPDVVPGAPAEWKPPETAEKVQERIDELQKEMDLLQKQREDLQKEEGLESEMHGKLIVALGGVQNAYARYATAIDNLSRAKNEAAEAAKTEGASLIKDPPPYNLSFYDGIRNQLEGVDQRLKSVLSSIELAEGALKTVPEQIENAEKKVRTIKADLESPEWVGNREKETELKEAEAELEVARLSMVVNRMNMDAHLLRRKYLEARKAALEKDVGLVGENLKFDEEDLNQRVESLGKEITAVRESLAKLQAEREKIRTSLVRSQGQLKSAKDDQQKAQATALVAERDADLKRAQAAIEEQEQKVVQLEEGRKIWQTRYRLVSNEIKSDELWDTRSQVSSRLKDLENMFQVHQRNLASLQADLLAAQKVLSENEKDKTITQRTQRRITSLEKTIQHVNSTVAHAFSLFNSYSRLEEEINSRIDAVRIAAQVTRFSKERVMAFLNMSLWSGEGYNVTVSKLVISLFLFGAAFFLSGWLTRLVGRTVLRRFKMDPTAQIATQKILFYIFMVSFILSALDVAGIPLTAFAFLGGALAIGIGFGAQNFFNNLISGFILMFTKPIRMNDTIEIDGLFASVEEIGSRSTHVKTFDNIDVLVPNSYFLNNNIINWTHTDQKIRQRLNVGVAYGSDVRKVEELLYKAAHDHSRILKTPEPFVIFRDFGASSLDFTLFYWIDMTKASTLKVGSDLRFRIVALFEEHGIVIAFPKLDVHLDAESPLQLTMMGGKNRKPAEAEREQTEA</sequence>
<evidence type="ECO:0000256" key="2">
    <source>
        <dbReference type="ARBA" id="ARBA00008017"/>
    </source>
</evidence>
<dbReference type="GO" id="GO:0005886">
    <property type="term" value="C:plasma membrane"/>
    <property type="evidence" value="ECO:0007669"/>
    <property type="project" value="UniProtKB-SubCell"/>
</dbReference>
<dbReference type="GO" id="GO:0055085">
    <property type="term" value="P:transmembrane transport"/>
    <property type="evidence" value="ECO:0007669"/>
    <property type="project" value="InterPro"/>
</dbReference>
<dbReference type="Pfam" id="PF00924">
    <property type="entry name" value="MS_channel_2nd"/>
    <property type="match status" value="1"/>
</dbReference>
<dbReference type="InterPro" id="IPR049278">
    <property type="entry name" value="MS_channel_C"/>
</dbReference>
<dbReference type="Pfam" id="PF21082">
    <property type="entry name" value="MS_channel_3rd"/>
    <property type="match status" value="1"/>
</dbReference>
<dbReference type="InterPro" id="IPR011066">
    <property type="entry name" value="MscS_channel_C_sf"/>
</dbReference>
<evidence type="ECO:0000256" key="6">
    <source>
        <dbReference type="ARBA" id="ARBA00023136"/>
    </source>
</evidence>
<reference evidence="12" key="1">
    <citation type="submission" date="2019-08" db="EMBL/GenBank/DDBJ databases">
        <authorList>
            <person name="Kucharzyk K."/>
            <person name="Murdoch R.W."/>
            <person name="Higgins S."/>
            <person name="Loffler F."/>
        </authorList>
    </citation>
    <scope>NUCLEOTIDE SEQUENCE</scope>
</reference>
<dbReference type="InterPro" id="IPR052702">
    <property type="entry name" value="MscS-like_channel"/>
</dbReference>
<gene>
    <name evidence="12" type="ORF">SDC9_51663</name>
</gene>
<dbReference type="Gene3D" id="1.10.287.1260">
    <property type="match status" value="1"/>
</dbReference>
<evidence type="ECO:0000313" key="12">
    <source>
        <dbReference type="EMBL" id="MPM05373.1"/>
    </source>
</evidence>